<dbReference type="InterPro" id="IPR022266">
    <property type="entry name" value="DtrJ-like"/>
</dbReference>
<dbReference type="Pfam" id="PF14348">
    <property type="entry name" value="DtrJ-like"/>
    <property type="match status" value="1"/>
</dbReference>
<evidence type="ECO:0000313" key="3">
    <source>
        <dbReference type="Proteomes" id="UP000005297"/>
    </source>
</evidence>
<keyword evidence="3" id="KW-1185">Reference proteome</keyword>
<reference evidence="2 3" key="1">
    <citation type="submission" date="2006-09" db="EMBL/GenBank/DDBJ databases">
        <authorList>
            <person name="Emerson D."/>
            <person name="Ferriera S."/>
            <person name="Johnson J."/>
            <person name="Kravitz S."/>
            <person name="Halpern A."/>
            <person name="Remington K."/>
            <person name="Beeson K."/>
            <person name="Tran B."/>
            <person name="Rogers Y.-H."/>
            <person name="Friedman R."/>
            <person name="Venter J.C."/>
        </authorList>
    </citation>
    <scope>NUCLEOTIDE SEQUENCE [LARGE SCALE GENOMIC DNA]</scope>
    <source>
        <strain evidence="2 3">PV-1</strain>
    </source>
</reference>
<comment type="caution">
    <text evidence="2">The sequence shown here is derived from an EMBL/GenBank/DDBJ whole genome shotgun (WGS) entry which is preliminary data.</text>
</comment>
<keyword evidence="1" id="KW-0472">Membrane</keyword>
<keyword evidence="1" id="KW-0812">Transmembrane</keyword>
<protein>
    <submittedName>
        <fullName evidence="2">Uncharacterized protein</fullName>
    </submittedName>
</protein>
<dbReference type="OrthoDB" id="8443503at2"/>
<sequence>MADTPTRPIRTGVWYLAWRLPLILLTAMFVHVMMASWIWPDGHLHLKGVLAQDMSRIQALETIDKAGPLAAHWASGAYRWMFEETGFNGMIRAFSQPAGVNPPDTEVRKLVVHFWPEIQAAMYSVQILGERMAVLFLTLPLFLVATLIAVSDGWAGRWLRRAHGGRESAFLYHRLKRSVFLTIVLLWTVWFIIPVSMDPRAVIFPFVILFAVTVRFTIGYFKKYF</sequence>
<dbReference type="InParanoid" id="Q0F326"/>
<feature type="transmembrane region" description="Helical" evidence="1">
    <location>
        <begin position="201"/>
        <end position="221"/>
    </location>
</feature>
<name>Q0F326_9PROT</name>
<dbReference type="AlphaFoldDB" id="Q0F326"/>
<dbReference type="Proteomes" id="UP000005297">
    <property type="component" value="Unassembled WGS sequence"/>
</dbReference>
<keyword evidence="1" id="KW-1133">Transmembrane helix</keyword>
<evidence type="ECO:0000256" key="1">
    <source>
        <dbReference type="SAM" id="Phobius"/>
    </source>
</evidence>
<dbReference type="RefSeq" id="WP_009851259.1">
    <property type="nucleotide sequence ID" value="NZ_DS022295.1"/>
</dbReference>
<accession>Q0F326</accession>
<dbReference type="STRING" id="314344.AL013_05005"/>
<gene>
    <name evidence="2" type="ORF">SPV1_04823</name>
</gene>
<dbReference type="HOGENOM" id="CLU_100588_1_0_0"/>
<feature type="transmembrane region" description="Helical" evidence="1">
    <location>
        <begin position="132"/>
        <end position="154"/>
    </location>
</feature>
<dbReference type="EMBL" id="AATS01000001">
    <property type="protein sequence ID" value="EAU56115.1"/>
    <property type="molecule type" value="Genomic_DNA"/>
</dbReference>
<evidence type="ECO:0000313" key="2">
    <source>
        <dbReference type="EMBL" id="EAU56115.1"/>
    </source>
</evidence>
<feature type="transmembrane region" description="Helical" evidence="1">
    <location>
        <begin position="175"/>
        <end position="195"/>
    </location>
</feature>
<feature type="transmembrane region" description="Helical" evidence="1">
    <location>
        <begin position="12"/>
        <end position="39"/>
    </location>
</feature>
<proteinExistence type="predicted"/>
<organism evidence="2 3">
    <name type="scientific">Mariprofundus ferrooxydans PV-1</name>
    <dbReference type="NCBI Taxonomy" id="314345"/>
    <lineage>
        <taxon>Bacteria</taxon>
        <taxon>Pseudomonadati</taxon>
        <taxon>Pseudomonadota</taxon>
        <taxon>Candidatius Mariprofundia</taxon>
        <taxon>Mariprofundales</taxon>
        <taxon>Mariprofundaceae</taxon>
        <taxon>Mariprofundus</taxon>
    </lineage>
</organism>